<name>A0A8S5M695_9CAUD</name>
<accession>A0A8S5M695</accession>
<evidence type="ECO:0000313" key="1">
    <source>
        <dbReference type="EMBL" id="DAD77829.1"/>
    </source>
</evidence>
<dbReference type="EMBL" id="BK014834">
    <property type="protein sequence ID" value="DAD77829.1"/>
    <property type="molecule type" value="Genomic_DNA"/>
</dbReference>
<sequence length="184" mass="20427">MATFKKFNEVPSHNSVNDTESFILTDENGNVFRVPKQDMFKIIRNNTFADWKNISGAYSGQWWRILRVQTPGSDASCSFSLTVTERGTNNSHIVHGFTFKSGHSNERILNIQSNFLGEKLIEKVSITNENGDQSGVYFKIAKNVQGVLQITVRSYDVWNFESSISNAAISHTTANGAGAVVANT</sequence>
<proteinExistence type="predicted"/>
<protein>
    <submittedName>
        <fullName evidence="1">Uncharacterized protein</fullName>
    </submittedName>
</protein>
<organism evidence="1">
    <name type="scientific">Myoviridae sp. ctlRg1</name>
    <dbReference type="NCBI Taxonomy" id="2826692"/>
    <lineage>
        <taxon>Viruses</taxon>
        <taxon>Duplodnaviria</taxon>
        <taxon>Heunggongvirae</taxon>
        <taxon>Uroviricota</taxon>
        <taxon>Caudoviricetes</taxon>
    </lineage>
</organism>
<reference evidence="1" key="1">
    <citation type="journal article" date="2021" name="Proc. Natl. Acad. Sci. U.S.A.">
        <title>A Catalog of Tens of Thousands of Viruses from Human Metagenomes Reveals Hidden Associations with Chronic Diseases.</title>
        <authorList>
            <person name="Tisza M.J."/>
            <person name="Buck C.B."/>
        </authorList>
    </citation>
    <scope>NUCLEOTIDE SEQUENCE</scope>
    <source>
        <strain evidence="1">CtlRg1</strain>
    </source>
</reference>